<keyword evidence="2" id="KW-0808">Transferase</keyword>
<dbReference type="PANTHER" id="PTHR47738:SF1">
    <property type="entry name" value="NITROGEN REGULATORY PROTEIN"/>
    <property type="match status" value="1"/>
</dbReference>
<dbReference type="PANTHER" id="PTHR47738">
    <property type="entry name" value="PTS SYSTEM FRUCTOSE-LIKE EIIA COMPONENT-RELATED"/>
    <property type="match status" value="1"/>
</dbReference>
<keyword evidence="3" id="KW-1185">Reference proteome</keyword>
<evidence type="ECO:0000259" key="1">
    <source>
        <dbReference type="PROSITE" id="PS51094"/>
    </source>
</evidence>
<dbReference type="RefSeq" id="WP_050659067.1">
    <property type="nucleotide sequence ID" value="NZ_JBLXAC010000002.1"/>
</dbReference>
<evidence type="ECO:0000313" key="2">
    <source>
        <dbReference type="EMBL" id="ROQ30810.1"/>
    </source>
</evidence>
<accession>A0A3N1PVM9</accession>
<comment type="caution">
    <text evidence="2">The sequence shown here is derived from an EMBL/GenBank/DDBJ whole genome shotgun (WGS) entry which is preliminary data.</text>
</comment>
<organism evidence="2 3">
    <name type="scientific">Gallaecimonas pentaromativorans</name>
    <dbReference type="NCBI Taxonomy" id="584787"/>
    <lineage>
        <taxon>Bacteria</taxon>
        <taxon>Pseudomonadati</taxon>
        <taxon>Pseudomonadota</taxon>
        <taxon>Gammaproteobacteria</taxon>
        <taxon>Enterobacterales</taxon>
        <taxon>Gallaecimonadaceae</taxon>
        <taxon>Gallaecimonas</taxon>
    </lineage>
</organism>
<dbReference type="GO" id="GO:0008982">
    <property type="term" value="F:protein-N(PI)-phosphohistidine-sugar phosphotransferase activity"/>
    <property type="evidence" value="ECO:0007669"/>
    <property type="project" value="InterPro"/>
</dbReference>
<reference evidence="2 3" key="1">
    <citation type="submission" date="2018-11" db="EMBL/GenBank/DDBJ databases">
        <title>Genomic Encyclopedia of Type Strains, Phase IV (KMG-IV): sequencing the most valuable type-strain genomes for metagenomic binning, comparative biology and taxonomic classification.</title>
        <authorList>
            <person name="Goeker M."/>
        </authorList>
    </citation>
    <scope>NUCLEOTIDE SEQUENCE [LARGE SCALE GENOMIC DNA]</scope>
    <source>
        <strain evidence="2 3">DSM 21945</strain>
    </source>
</reference>
<dbReference type="NCBIfam" id="TIGR01419">
    <property type="entry name" value="nitro_reg_IIA"/>
    <property type="match status" value="1"/>
</dbReference>
<dbReference type="InterPro" id="IPR051541">
    <property type="entry name" value="PTS_SugarTrans_NitroReg"/>
</dbReference>
<feature type="domain" description="PTS EIIA type-2" evidence="1">
    <location>
        <begin position="5"/>
        <end position="149"/>
    </location>
</feature>
<gene>
    <name evidence="2" type="ORF">EDC28_101503</name>
</gene>
<dbReference type="InterPro" id="IPR006320">
    <property type="entry name" value="PTS_Nitro_regul"/>
</dbReference>
<protein>
    <submittedName>
        <fullName evidence="2">Phosphotransferase IIA-like nitrogen-regulatory protein PtsN</fullName>
    </submittedName>
</protein>
<dbReference type="OrthoDB" id="95460at2"/>
<dbReference type="Gene3D" id="3.40.930.10">
    <property type="entry name" value="Mannitol-specific EII, Chain A"/>
    <property type="match status" value="1"/>
</dbReference>
<dbReference type="Proteomes" id="UP000268033">
    <property type="component" value="Unassembled WGS sequence"/>
</dbReference>
<dbReference type="Pfam" id="PF00359">
    <property type="entry name" value="PTS_EIIA_2"/>
    <property type="match status" value="1"/>
</dbReference>
<proteinExistence type="predicted"/>
<dbReference type="STRING" id="584787.GCA_001247655_03601"/>
<dbReference type="GO" id="GO:0030295">
    <property type="term" value="F:protein kinase activator activity"/>
    <property type="evidence" value="ECO:0007669"/>
    <property type="project" value="TreeGrafter"/>
</dbReference>
<name>A0A3N1PVM9_9GAMM</name>
<dbReference type="InterPro" id="IPR002178">
    <property type="entry name" value="PTS_EIIA_type-2_dom"/>
</dbReference>
<dbReference type="EMBL" id="RJUL01000001">
    <property type="protein sequence ID" value="ROQ30810.1"/>
    <property type="molecule type" value="Genomic_DNA"/>
</dbReference>
<sequence>MDLNNLLRPDAVVTLAPGLSKKRVLEVIGEIAARQCPQINAHAAFDAMLARERLGSTGIGNGIALPHGRMQDTDTVVAVVARLSQPIDFDAIDNQPVDLLFALLVPSDQCQAHLSTLAAIAKRLSDKDTLKRLRTASDDSEVYHILTGTDGAAA</sequence>
<dbReference type="InterPro" id="IPR016152">
    <property type="entry name" value="PTrfase/Anion_transptr"/>
</dbReference>
<dbReference type="CDD" id="cd00211">
    <property type="entry name" value="PTS_IIA_fru"/>
    <property type="match status" value="1"/>
</dbReference>
<dbReference type="PROSITE" id="PS00372">
    <property type="entry name" value="PTS_EIIA_TYPE_2_HIS"/>
    <property type="match status" value="1"/>
</dbReference>
<dbReference type="AlphaFoldDB" id="A0A3N1PVM9"/>
<evidence type="ECO:0000313" key="3">
    <source>
        <dbReference type="Proteomes" id="UP000268033"/>
    </source>
</evidence>
<dbReference type="GO" id="GO:0009401">
    <property type="term" value="P:phosphoenolpyruvate-dependent sugar phosphotransferase system"/>
    <property type="evidence" value="ECO:0007669"/>
    <property type="project" value="InterPro"/>
</dbReference>
<dbReference type="PROSITE" id="PS51094">
    <property type="entry name" value="PTS_EIIA_TYPE_2"/>
    <property type="match status" value="1"/>
</dbReference>
<dbReference type="SUPFAM" id="SSF55804">
    <property type="entry name" value="Phoshotransferase/anion transport protein"/>
    <property type="match status" value="1"/>
</dbReference>